<dbReference type="AlphaFoldDB" id="A0A0C2D5E3"/>
<protein>
    <submittedName>
        <fullName evidence="1">Uncharacterized protein</fullName>
    </submittedName>
</protein>
<reference evidence="1 2" key="1">
    <citation type="submission" date="2013-12" db="EMBL/GenBank/DDBJ databases">
        <title>Draft genome of the parsitic nematode Ancylostoma duodenale.</title>
        <authorList>
            <person name="Mitreva M."/>
        </authorList>
    </citation>
    <scope>NUCLEOTIDE SEQUENCE [LARGE SCALE GENOMIC DNA]</scope>
    <source>
        <strain evidence="1 2">Zhejiang</strain>
    </source>
</reference>
<accession>A0A0C2D5E3</accession>
<gene>
    <name evidence="1" type="ORF">ANCDUO_12481</name>
</gene>
<dbReference type="OrthoDB" id="5821553at2759"/>
<dbReference type="PANTHER" id="PTHR31507:SF3">
    <property type="entry name" value="TIL DOMAIN-CONTAINING PROTEIN"/>
    <property type="match status" value="1"/>
</dbReference>
<dbReference type="PANTHER" id="PTHR31507">
    <property type="entry name" value="PROTEIN CBG15923"/>
    <property type="match status" value="1"/>
</dbReference>
<evidence type="ECO:0000313" key="2">
    <source>
        <dbReference type="Proteomes" id="UP000054047"/>
    </source>
</evidence>
<organism evidence="1 2">
    <name type="scientific">Ancylostoma duodenale</name>
    <dbReference type="NCBI Taxonomy" id="51022"/>
    <lineage>
        <taxon>Eukaryota</taxon>
        <taxon>Metazoa</taxon>
        <taxon>Ecdysozoa</taxon>
        <taxon>Nematoda</taxon>
        <taxon>Chromadorea</taxon>
        <taxon>Rhabditida</taxon>
        <taxon>Rhabditina</taxon>
        <taxon>Rhabditomorpha</taxon>
        <taxon>Strongyloidea</taxon>
        <taxon>Ancylostomatidae</taxon>
        <taxon>Ancylostomatinae</taxon>
        <taxon>Ancylostoma</taxon>
    </lineage>
</organism>
<keyword evidence="2" id="KW-1185">Reference proteome</keyword>
<evidence type="ECO:0000313" key="1">
    <source>
        <dbReference type="EMBL" id="KIH57327.1"/>
    </source>
</evidence>
<dbReference type="Proteomes" id="UP000054047">
    <property type="component" value="Unassembled WGS sequence"/>
</dbReference>
<proteinExistence type="predicted"/>
<sequence length="69" mass="7453">MPEQGAKCNDTCGMCGVIPSYRYCWPSGCQCTGAFKMNQACAAPVCTFPRATCCAPYVKKIVNKQFVCA</sequence>
<name>A0A0C2D5E3_9BILA</name>
<dbReference type="EMBL" id="KN734501">
    <property type="protein sequence ID" value="KIH57327.1"/>
    <property type="molecule type" value="Genomic_DNA"/>
</dbReference>